<protein>
    <submittedName>
        <fullName evidence="1">Uncharacterized protein</fullName>
    </submittedName>
</protein>
<proteinExistence type="predicted"/>
<sequence length="185" mass="21127">MVTLVAPLLVGEDELNGEGEGDESFASQSSAQYKFVVPNQMERTRVDGLMPSQLLQRICRSISGRVLGIIQKISSAESLRQVEYTCMHQGWLKNREESQERKKERKRNRKHTVALDRLMEEGNDTRHNLVVQIDRLGLCLPHGPNDFLEVSIEQFVRMAIDPLLVQLPLQLYGFQPDFAEQLPNP</sequence>
<keyword evidence="2" id="KW-1185">Reference proteome</keyword>
<accession>A0A443Q4Y2</accession>
<gene>
    <name evidence="1" type="ORF">CKAN_02759600</name>
</gene>
<dbReference type="EMBL" id="QPKB01000530">
    <property type="protein sequence ID" value="RWR98101.1"/>
    <property type="molecule type" value="Genomic_DNA"/>
</dbReference>
<comment type="caution">
    <text evidence="1">The sequence shown here is derived from an EMBL/GenBank/DDBJ whole genome shotgun (WGS) entry which is preliminary data.</text>
</comment>
<name>A0A443Q4Y2_9MAGN</name>
<evidence type="ECO:0000313" key="2">
    <source>
        <dbReference type="Proteomes" id="UP000283530"/>
    </source>
</evidence>
<evidence type="ECO:0000313" key="1">
    <source>
        <dbReference type="EMBL" id="RWR98101.1"/>
    </source>
</evidence>
<reference evidence="1 2" key="1">
    <citation type="journal article" date="2019" name="Nat. Plants">
        <title>Stout camphor tree genome fills gaps in understanding of flowering plant genome evolution.</title>
        <authorList>
            <person name="Chaw S.M."/>
            <person name="Liu Y.C."/>
            <person name="Wu Y.W."/>
            <person name="Wang H.Y."/>
            <person name="Lin C.I."/>
            <person name="Wu C.S."/>
            <person name="Ke H.M."/>
            <person name="Chang L.Y."/>
            <person name="Hsu C.Y."/>
            <person name="Yang H.T."/>
            <person name="Sudianto E."/>
            <person name="Hsu M.H."/>
            <person name="Wu K.P."/>
            <person name="Wang L.N."/>
            <person name="Leebens-Mack J.H."/>
            <person name="Tsai I.J."/>
        </authorList>
    </citation>
    <scope>NUCLEOTIDE SEQUENCE [LARGE SCALE GENOMIC DNA]</scope>
    <source>
        <strain evidence="2">cv. Chaw 1501</strain>
        <tissue evidence="1">Young leaves</tissue>
    </source>
</reference>
<organism evidence="1 2">
    <name type="scientific">Cinnamomum micranthum f. kanehirae</name>
    <dbReference type="NCBI Taxonomy" id="337451"/>
    <lineage>
        <taxon>Eukaryota</taxon>
        <taxon>Viridiplantae</taxon>
        <taxon>Streptophyta</taxon>
        <taxon>Embryophyta</taxon>
        <taxon>Tracheophyta</taxon>
        <taxon>Spermatophyta</taxon>
        <taxon>Magnoliopsida</taxon>
        <taxon>Magnoliidae</taxon>
        <taxon>Laurales</taxon>
        <taxon>Lauraceae</taxon>
        <taxon>Cinnamomum</taxon>
    </lineage>
</organism>
<dbReference type="Proteomes" id="UP000283530">
    <property type="component" value="Unassembled WGS sequence"/>
</dbReference>
<dbReference type="AlphaFoldDB" id="A0A443Q4Y2"/>